<proteinExistence type="predicted"/>
<dbReference type="AlphaFoldDB" id="A0A1S8WPH1"/>
<gene>
    <name evidence="1" type="ORF">X801_07767</name>
</gene>
<dbReference type="Gene3D" id="3.40.50.720">
    <property type="entry name" value="NAD(P)-binding Rossmann-like Domain"/>
    <property type="match status" value="1"/>
</dbReference>
<reference evidence="1 2" key="1">
    <citation type="submission" date="2015-03" db="EMBL/GenBank/DDBJ databases">
        <title>Draft genome of the nematode, Opisthorchis viverrini.</title>
        <authorList>
            <person name="Mitreva M."/>
        </authorList>
    </citation>
    <scope>NUCLEOTIDE SEQUENCE [LARGE SCALE GENOMIC DNA]</scope>
    <source>
        <strain evidence="1">Khon Kaen</strain>
    </source>
</reference>
<dbReference type="EMBL" id="KV897553">
    <property type="protein sequence ID" value="OON16420.1"/>
    <property type="molecule type" value="Genomic_DNA"/>
</dbReference>
<organism evidence="1 2">
    <name type="scientific">Opisthorchis viverrini</name>
    <name type="common">Southeast Asian liver fluke</name>
    <dbReference type="NCBI Taxonomy" id="6198"/>
    <lineage>
        <taxon>Eukaryota</taxon>
        <taxon>Metazoa</taxon>
        <taxon>Spiralia</taxon>
        <taxon>Lophotrochozoa</taxon>
        <taxon>Platyhelminthes</taxon>
        <taxon>Trematoda</taxon>
        <taxon>Digenea</taxon>
        <taxon>Opisthorchiida</taxon>
        <taxon>Opisthorchiata</taxon>
        <taxon>Opisthorchiidae</taxon>
        <taxon>Opisthorchis</taxon>
    </lineage>
</organism>
<accession>A0A1S8WPH1</accession>
<protein>
    <submittedName>
        <fullName evidence="1">Uncharacterized protein</fullName>
    </submittedName>
</protein>
<name>A0A1S8WPH1_OPIVI</name>
<dbReference type="Proteomes" id="UP000243686">
    <property type="component" value="Unassembled WGS sequence"/>
</dbReference>
<sequence>MFVYVHRAEASLPHLVALNPYVRVSLETNEVTSITAPLASEVNLQLLKPLWNPDEEKTTKVECLIVTQCSLHAATLLNIFCRKHSIRKLTIEEEFPYSKYSTPIRLHWHGISEYPFEFNSITEYRMHARTAVHQFFHLAIECWPFAY</sequence>
<evidence type="ECO:0000313" key="1">
    <source>
        <dbReference type="EMBL" id="OON16420.1"/>
    </source>
</evidence>
<evidence type="ECO:0000313" key="2">
    <source>
        <dbReference type="Proteomes" id="UP000243686"/>
    </source>
</evidence>
<keyword evidence="2" id="KW-1185">Reference proteome</keyword>